<gene>
    <name evidence="1" type="ORF">CK203_100865</name>
</gene>
<organism evidence="1 2">
    <name type="scientific">Vitis vinifera</name>
    <name type="common">Grape</name>
    <dbReference type="NCBI Taxonomy" id="29760"/>
    <lineage>
        <taxon>Eukaryota</taxon>
        <taxon>Viridiplantae</taxon>
        <taxon>Streptophyta</taxon>
        <taxon>Embryophyta</taxon>
        <taxon>Tracheophyta</taxon>
        <taxon>Spermatophyta</taxon>
        <taxon>Magnoliopsida</taxon>
        <taxon>eudicotyledons</taxon>
        <taxon>Gunneridae</taxon>
        <taxon>Pentapetalae</taxon>
        <taxon>rosids</taxon>
        <taxon>Vitales</taxon>
        <taxon>Vitaceae</taxon>
        <taxon>Viteae</taxon>
        <taxon>Vitis</taxon>
    </lineage>
</organism>
<evidence type="ECO:0000313" key="1">
    <source>
        <dbReference type="EMBL" id="RVW28617.1"/>
    </source>
</evidence>
<name>A0A438CZK3_VITVI</name>
<evidence type="ECO:0008006" key="3">
    <source>
        <dbReference type="Google" id="ProtNLM"/>
    </source>
</evidence>
<evidence type="ECO:0000313" key="2">
    <source>
        <dbReference type="Proteomes" id="UP000288805"/>
    </source>
</evidence>
<protein>
    <recommendedName>
        <fullName evidence="3">Retrotransposon gag domain-containing protein</fullName>
    </recommendedName>
</protein>
<reference evidence="1 2" key="1">
    <citation type="journal article" date="2018" name="PLoS Genet.">
        <title>Population sequencing reveals clonal diversity and ancestral inbreeding in the grapevine cultivar Chardonnay.</title>
        <authorList>
            <person name="Roach M.J."/>
            <person name="Johnson D.L."/>
            <person name="Bohlmann J."/>
            <person name="van Vuuren H.J."/>
            <person name="Jones S.J."/>
            <person name="Pretorius I.S."/>
            <person name="Schmidt S.A."/>
            <person name="Borneman A.R."/>
        </authorList>
    </citation>
    <scope>NUCLEOTIDE SEQUENCE [LARGE SCALE GENOMIC DNA]</scope>
    <source>
        <strain evidence="2">cv. Chardonnay</strain>
        <tissue evidence="1">Leaf</tissue>
    </source>
</reference>
<accession>A0A438CZK3</accession>
<comment type="caution">
    <text evidence="1">The sequence shown here is derived from an EMBL/GenBank/DDBJ whole genome shotgun (WGS) entry which is preliminary data.</text>
</comment>
<proteinExistence type="predicted"/>
<dbReference type="AlphaFoldDB" id="A0A438CZK3"/>
<dbReference type="EMBL" id="QGNW01001884">
    <property type="protein sequence ID" value="RVW28617.1"/>
    <property type="molecule type" value="Genomic_DNA"/>
</dbReference>
<dbReference type="PANTHER" id="PTHR33223">
    <property type="entry name" value="CCHC-TYPE DOMAIN-CONTAINING PROTEIN"/>
    <property type="match status" value="1"/>
</dbReference>
<dbReference type="PANTHER" id="PTHR33223:SF10">
    <property type="entry name" value="AMINOTRANSFERASE-LIKE PLANT MOBILE DOMAIN-CONTAINING PROTEIN"/>
    <property type="match status" value="1"/>
</dbReference>
<dbReference type="Proteomes" id="UP000288805">
    <property type="component" value="Unassembled WGS sequence"/>
</dbReference>
<sequence length="305" mass="34865">MRYGVPGPPVQTSFYVGKEFTQANYYRADSLRKHKEKRKVGCEHPLEADIRLWVARATLTSVKAWQDASERVSGRCSLYSTKPGDSKKIMMSCVPKCRYRAPLTADNLKANEQPRDGVTRHLFPRNVESSSGSHKHAGTPADWAPPGFVSWQLNDMLSTSFGPHIINYEPSRGFIVPKFTTYDGTSDPFNHIMHYRQLMTLNIGNDALLYKVFLVSLYGQALLWFHLLPNNSMNNFRDLSEAFVGHYLCSTCYNMDAILKIFKKNISLSTPFFEFLAKKLPVTMDNLFRRANKYSMLKDDVYTTT</sequence>